<reference evidence="10 11" key="1">
    <citation type="journal article" date="2019" name="Front. Genet.">
        <title>Whole-Genome Sequencing of the Opportunistic Yeast Pathogen Candida inconspicua Uncovers Its Hybrid Origin.</title>
        <authorList>
            <person name="Mixao V."/>
            <person name="Hansen A.P."/>
            <person name="Saus E."/>
            <person name="Boekhout T."/>
            <person name="Lass-Florl C."/>
            <person name="Gabaldon T."/>
        </authorList>
    </citation>
    <scope>NUCLEOTIDE SEQUENCE [LARGE SCALE GENOMIC DNA]</scope>
    <source>
        <strain evidence="10 11">CBS 180</strain>
    </source>
</reference>
<dbReference type="OrthoDB" id="10257739at2759"/>
<dbReference type="Pfam" id="PF05669">
    <property type="entry name" value="Med31"/>
    <property type="match status" value="1"/>
</dbReference>
<dbReference type="GO" id="GO:0003712">
    <property type="term" value="F:transcription coregulator activity"/>
    <property type="evidence" value="ECO:0007669"/>
    <property type="project" value="InterPro"/>
</dbReference>
<evidence type="ECO:0000256" key="3">
    <source>
        <dbReference type="ARBA" id="ARBA00019660"/>
    </source>
</evidence>
<sequence>MTEIPLEDIPTRWEIELEFVQSLANTQYLVYLAQQGYFKDPTFLNYLNYLNYWKDPKYSVFLVYPDCLHILTLLQSEQFRNELLNQNLTNMLYSDMVDYWKESLFKIENEKNQFDTNNQNQISNLQIQQNSPELKTSSSPDVIQESTA</sequence>
<protein>
    <recommendedName>
        <fullName evidence="3 8">Mediator of RNA polymerase II transcription subunit 31</fullName>
    </recommendedName>
</protein>
<comment type="subunit">
    <text evidence="8">Component of the Mediator complex.</text>
</comment>
<dbReference type="EMBL" id="SELW01000101">
    <property type="protein sequence ID" value="TID30861.1"/>
    <property type="molecule type" value="Genomic_DNA"/>
</dbReference>
<evidence type="ECO:0000256" key="5">
    <source>
        <dbReference type="ARBA" id="ARBA00023159"/>
    </source>
</evidence>
<dbReference type="AlphaFoldDB" id="A0A4T0X5W1"/>
<comment type="caution">
    <text evidence="10">The sequence shown here is derived from an EMBL/GenBank/DDBJ whole genome shotgun (WGS) entry which is preliminary data.</text>
</comment>
<comment type="similarity">
    <text evidence="2 8">Belongs to the Mediator complex subunit 31 family.</text>
</comment>
<keyword evidence="7 8" id="KW-0539">Nucleus</keyword>
<gene>
    <name evidence="10" type="ORF">CANINC_000550</name>
</gene>
<dbReference type="InterPro" id="IPR008831">
    <property type="entry name" value="Mediator_Med31"/>
</dbReference>
<keyword evidence="11" id="KW-1185">Reference proteome</keyword>
<evidence type="ECO:0000256" key="7">
    <source>
        <dbReference type="ARBA" id="ARBA00023242"/>
    </source>
</evidence>
<organism evidence="10 11">
    <name type="scientific">Pichia inconspicua</name>
    <dbReference type="NCBI Taxonomy" id="52247"/>
    <lineage>
        <taxon>Eukaryota</taxon>
        <taxon>Fungi</taxon>
        <taxon>Dikarya</taxon>
        <taxon>Ascomycota</taxon>
        <taxon>Saccharomycotina</taxon>
        <taxon>Pichiomycetes</taxon>
        <taxon>Pichiales</taxon>
        <taxon>Pichiaceae</taxon>
        <taxon>Pichia</taxon>
    </lineage>
</organism>
<dbReference type="PANTHER" id="PTHR13186">
    <property type="entry name" value="MEDIATOR OF RNA POLYMERASE II TRANSCRIPTION SUBUNIT 31"/>
    <property type="match status" value="1"/>
</dbReference>
<name>A0A4T0X5W1_9ASCO</name>
<evidence type="ECO:0000313" key="11">
    <source>
        <dbReference type="Proteomes" id="UP000307173"/>
    </source>
</evidence>
<keyword evidence="5 8" id="KW-0010">Activator</keyword>
<evidence type="ECO:0000313" key="10">
    <source>
        <dbReference type="EMBL" id="TID30861.1"/>
    </source>
</evidence>
<dbReference type="Proteomes" id="UP000307173">
    <property type="component" value="Unassembled WGS sequence"/>
</dbReference>
<dbReference type="Gene3D" id="1.10.10.1340">
    <property type="entry name" value="Mediator of RNA polymerase II, submodule Med31 (Soh1)"/>
    <property type="match status" value="1"/>
</dbReference>
<evidence type="ECO:0000256" key="4">
    <source>
        <dbReference type="ARBA" id="ARBA00023015"/>
    </source>
</evidence>
<feature type="region of interest" description="Disordered" evidence="9">
    <location>
        <begin position="129"/>
        <end position="148"/>
    </location>
</feature>
<dbReference type="GO" id="GO:0006355">
    <property type="term" value="P:regulation of DNA-templated transcription"/>
    <property type="evidence" value="ECO:0007669"/>
    <property type="project" value="InterPro"/>
</dbReference>
<evidence type="ECO:0000256" key="9">
    <source>
        <dbReference type="SAM" id="MobiDB-lite"/>
    </source>
</evidence>
<dbReference type="GO" id="GO:0016592">
    <property type="term" value="C:mediator complex"/>
    <property type="evidence" value="ECO:0007669"/>
    <property type="project" value="InterPro"/>
</dbReference>
<dbReference type="STRING" id="52247.A0A4T0X5W1"/>
<accession>A0A4T0X5W1</accession>
<evidence type="ECO:0000256" key="2">
    <source>
        <dbReference type="ARBA" id="ARBA00006378"/>
    </source>
</evidence>
<comment type="function">
    <text evidence="8">Component of the Mediator complex, a coactivator involved in the regulated transcription of nearly all RNA polymerase II-dependent genes. Mediator functions as a bridge to convey information from gene-specific regulatory proteins to the basal RNA polymerase II transcription machinery. Mediator is recruited to promoters by direct interactions with regulatory proteins and serves as a scaffold for the assembly of a functional preinitiation complex with RNA polymerase II and the general transcription factors.</text>
</comment>
<keyword evidence="6 8" id="KW-0804">Transcription</keyword>
<evidence type="ECO:0000256" key="6">
    <source>
        <dbReference type="ARBA" id="ARBA00023163"/>
    </source>
</evidence>
<keyword evidence="4 8" id="KW-0805">Transcription regulation</keyword>
<feature type="compositionally biased region" description="Polar residues" evidence="9">
    <location>
        <begin position="132"/>
        <end position="148"/>
    </location>
</feature>
<proteinExistence type="inferred from homology"/>
<comment type="subcellular location">
    <subcellularLocation>
        <location evidence="1 8">Nucleus</location>
    </subcellularLocation>
</comment>
<evidence type="ECO:0000256" key="8">
    <source>
        <dbReference type="RuleBase" id="RU364129"/>
    </source>
</evidence>
<evidence type="ECO:0000256" key="1">
    <source>
        <dbReference type="ARBA" id="ARBA00004123"/>
    </source>
</evidence>
<dbReference type="InterPro" id="IPR038089">
    <property type="entry name" value="Med31_sf"/>
</dbReference>